<evidence type="ECO:0000313" key="1">
    <source>
        <dbReference type="EMBL" id="PEN12668.1"/>
    </source>
</evidence>
<protein>
    <submittedName>
        <fullName evidence="1">Uncharacterized protein</fullName>
    </submittedName>
</protein>
<comment type="caution">
    <text evidence="1">The sequence shown here is derived from an EMBL/GenBank/DDBJ whole genome shotgun (WGS) entry which is preliminary data.</text>
</comment>
<dbReference type="RefSeq" id="WP_098077154.1">
    <property type="nucleotide sequence ID" value="NZ_PDEQ01000007.1"/>
</dbReference>
<reference evidence="1 2" key="1">
    <citation type="submission" date="2017-10" db="EMBL/GenBank/DDBJ databases">
        <title>Draft genome of Longibacter Salinarum.</title>
        <authorList>
            <person name="Goh K.M."/>
            <person name="Shamsir M.S."/>
            <person name="Lim S.W."/>
        </authorList>
    </citation>
    <scope>NUCLEOTIDE SEQUENCE [LARGE SCALE GENOMIC DNA]</scope>
    <source>
        <strain evidence="1 2">KCTC 52045</strain>
    </source>
</reference>
<evidence type="ECO:0000313" key="2">
    <source>
        <dbReference type="Proteomes" id="UP000220102"/>
    </source>
</evidence>
<dbReference type="AlphaFoldDB" id="A0A2A8CW95"/>
<dbReference type="OrthoDB" id="8223391at2"/>
<organism evidence="1 2">
    <name type="scientific">Longibacter salinarum</name>
    <dbReference type="NCBI Taxonomy" id="1850348"/>
    <lineage>
        <taxon>Bacteria</taxon>
        <taxon>Pseudomonadati</taxon>
        <taxon>Rhodothermota</taxon>
        <taxon>Rhodothermia</taxon>
        <taxon>Rhodothermales</taxon>
        <taxon>Salisaetaceae</taxon>
        <taxon>Longibacter</taxon>
    </lineage>
</organism>
<proteinExistence type="predicted"/>
<gene>
    <name evidence="1" type="ORF">CRI94_14235</name>
</gene>
<sequence length="183" mass="20458">MIADTLPDREYQFGGSTISCQLDAEAPATQALQDRIPEEAMCQHIGPFQLGLPFGEQTEPLGTPARRVVDTDSQRLYLYRLKPASDKPPPYLLLGGVGDTLTLIQLTGSKIDPLYDWDFSSVELGVPEDSITAVFGPLRQTKDVEDMDGVKLWSYLPHQISLEIRDEKLFSIRIWLKGRAPQL</sequence>
<dbReference type="EMBL" id="PDEQ01000007">
    <property type="protein sequence ID" value="PEN12668.1"/>
    <property type="molecule type" value="Genomic_DNA"/>
</dbReference>
<name>A0A2A8CW95_9BACT</name>
<accession>A0A2A8CW95</accession>
<dbReference type="Proteomes" id="UP000220102">
    <property type="component" value="Unassembled WGS sequence"/>
</dbReference>
<keyword evidence="2" id="KW-1185">Reference proteome</keyword>